<dbReference type="Proteomes" id="UP000772434">
    <property type="component" value="Unassembled WGS sequence"/>
</dbReference>
<feature type="non-terminal residue" evidence="1">
    <location>
        <position position="1"/>
    </location>
</feature>
<proteinExistence type="predicted"/>
<gene>
    <name evidence="1" type="ORF">BDP27DRAFT_1478858</name>
</gene>
<sequence>ILVDDSDPRILYSEDGWFDGGTSGFECGGTTHGNNVAATSSDSHSTLIYISGIGVQVFGTIGDAPTSGDGSPSSTYQIDDLPASTFNFEANGQNNYRIQFYSSPLLNSGNHTLVITALGKNNSHIWLDYILYYPSTDALASISSTSMPTASTSSMPLTCILPETSKNMGAITASGVLGSALGIVLVAIETIEIKESSRYIVSNKYKK</sequence>
<keyword evidence="2" id="KW-1185">Reference proteome</keyword>
<accession>A0A9P5Q3E3</accession>
<name>A0A9P5Q3E3_9AGAR</name>
<dbReference type="AlphaFoldDB" id="A0A9P5Q3E3"/>
<organism evidence="1 2">
    <name type="scientific">Rhodocollybia butyracea</name>
    <dbReference type="NCBI Taxonomy" id="206335"/>
    <lineage>
        <taxon>Eukaryota</taxon>
        <taxon>Fungi</taxon>
        <taxon>Dikarya</taxon>
        <taxon>Basidiomycota</taxon>
        <taxon>Agaricomycotina</taxon>
        <taxon>Agaricomycetes</taxon>
        <taxon>Agaricomycetidae</taxon>
        <taxon>Agaricales</taxon>
        <taxon>Marasmiineae</taxon>
        <taxon>Omphalotaceae</taxon>
        <taxon>Rhodocollybia</taxon>
    </lineage>
</organism>
<evidence type="ECO:0000313" key="2">
    <source>
        <dbReference type="Proteomes" id="UP000772434"/>
    </source>
</evidence>
<dbReference type="EMBL" id="JADNRY010000015">
    <property type="protein sequence ID" value="KAF9073897.1"/>
    <property type="molecule type" value="Genomic_DNA"/>
</dbReference>
<dbReference type="OrthoDB" id="3265734at2759"/>
<protein>
    <submittedName>
        <fullName evidence="1">Uncharacterized protein</fullName>
    </submittedName>
</protein>
<evidence type="ECO:0000313" key="1">
    <source>
        <dbReference type="EMBL" id="KAF9073897.1"/>
    </source>
</evidence>
<reference evidence="1" key="1">
    <citation type="submission" date="2020-11" db="EMBL/GenBank/DDBJ databases">
        <authorList>
            <consortium name="DOE Joint Genome Institute"/>
            <person name="Ahrendt S."/>
            <person name="Riley R."/>
            <person name="Andreopoulos W."/>
            <person name="Labutti K."/>
            <person name="Pangilinan J."/>
            <person name="Ruiz-Duenas F.J."/>
            <person name="Barrasa J.M."/>
            <person name="Sanchez-Garcia M."/>
            <person name="Camarero S."/>
            <person name="Miyauchi S."/>
            <person name="Serrano A."/>
            <person name="Linde D."/>
            <person name="Babiker R."/>
            <person name="Drula E."/>
            <person name="Ayuso-Fernandez I."/>
            <person name="Pacheco R."/>
            <person name="Padilla G."/>
            <person name="Ferreira P."/>
            <person name="Barriuso J."/>
            <person name="Kellner H."/>
            <person name="Castanera R."/>
            <person name="Alfaro M."/>
            <person name="Ramirez L."/>
            <person name="Pisabarro A.G."/>
            <person name="Kuo A."/>
            <person name="Tritt A."/>
            <person name="Lipzen A."/>
            <person name="He G."/>
            <person name="Yan M."/>
            <person name="Ng V."/>
            <person name="Cullen D."/>
            <person name="Martin F."/>
            <person name="Rosso M.-N."/>
            <person name="Henrissat B."/>
            <person name="Hibbett D."/>
            <person name="Martinez A.T."/>
            <person name="Grigoriev I.V."/>
        </authorList>
    </citation>
    <scope>NUCLEOTIDE SEQUENCE</scope>
    <source>
        <strain evidence="1">AH 40177</strain>
    </source>
</reference>
<dbReference type="Gene3D" id="2.60.120.260">
    <property type="entry name" value="Galactose-binding domain-like"/>
    <property type="match status" value="1"/>
</dbReference>
<comment type="caution">
    <text evidence="1">The sequence shown here is derived from an EMBL/GenBank/DDBJ whole genome shotgun (WGS) entry which is preliminary data.</text>
</comment>